<dbReference type="Pfam" id="PF17482">
    <property type="entry name" value="Phage_sheath_1C"/>
    <property type="match status" value="1"/>
</dbReference>
<evidence type="ECO:0000256" key="1">
    <source>
        <dbReference type="ARBA" id="ARBA00008005"/>
    </source>
</evidence>
<dbReference type="PANTHER" id="PTHR35861:SF1">
    <property type="entry name" value="PHAGE TAIL SHEATH PROTEIN"/>
    <property type="match status" value="1"/>
</dbReference>
<dbReference type="PANTHER" id="PTHR35861">
    <property type="match status" value="1"/>
</dbReference>
<evidence type="ECO:0000313" key="3">
    <source>
        <dbReference type="EMBL" id="KKM20678.1"/>
    </source>
</evidence>
<reference evidence="3" key="1">
    <citation type="journal article" date="2015" name="Nature">
        <title>Complex archaea that bridge the gap between prokaryotes and eukaryotes.</title>
        <authorList>
            <person name="Spang A."/>
            <person name="Saw J.H."/>
            <person name="Jorgensen S.L."/>
            <person name="Zaremba-Niedzwiedzka K."/>
            <person name="Martijn J."/>
            <person name="Lind A.E."/>
            <person name="van Eijk R."/>
            <person name="Schleper C."/>
            <person name="Guy L."/>
            <person name="Ettema T.J."/>
        </authorList>
    </citation>
    <scope>NUCLEOTIDE SEQUENCE</scope>
</reference>
<evidence type="ECO:0000259" key="2">
    <source>
        <dbReference type="Pfam" id="PF17482"/>
    </source>
</evidence>
<comment type="similarity">
    <text evidence="1">Belongs to the myoviridae tail sheath protein family.</text>
</comment>
<sequence>PAAGTFESGVIRTVTTLTQSVELYGEPSFLVDSNGVSLHGDARNEYGLFALNQFLGVGNRAFVVRADVNLDDDLDNIRTIWDSKFVSASTLLTTLVIAFLTEWNESRGLVSTDALFRASVTEAEFLSLAATATADVWAFSSFSNSEDNYFDDQTLPAAATSGSQTANFAGRIDQGQQIINFTDYLNAPSQTVDIDNGFIDQFPGSPETATNLTGGGSPLVSERYGFRVTLDNALGSPLGAQQIVLNGTSILTYTTLITEINAQLTGAVVDVVSGNLRFTRTSTGTSAAINIEDGVTAAAGSPQVLPLFANLPDFVAINTATTGGGNSTGLENDSTSYSIVINVDAAAGSPAEQTLSVQGQNAQTYTKLVTALNAQLTGATIAITSDGNILVWSDLVSATTSSIAITNAPAGSPLAGNLLPNLRSVVAGAGSPLIALDAPTVSDPTVSEGNPTGLANTAAVFSASFVVDGTPRAIQFAGLSAQTYGDLLDLINIDLGNTGSPRAGGVAIATIVAGNIVVTSASTGTASTIAITDSNLFSSLGFFVSLLTSVAGTGVDSSLLVFANGYDQASTGTFDGLEGIAALWFANSLGTVPGEWTSTEAADTILAASDDYKFTVEFRSETSLGANDTVRRTTIVTALQGSVNSNTEVLSTSFEYNLVLVPGYHELADELLALTVNLEQEVFVIADTPMDMTPTEVVAWASTSARQQSESVAYYYPHALASNLNGVNVVGAASGVALRTYAVSDNQSELWFAPAGTRRGLVSGVTQVGYVAASNVFTETNLNKGQREDLYKYFTNINPIVFFQGRGLVVWGQKTSASTAGARDRVNVERLVAFVRRSLRKSLLPFVFEPNDALTRDSVKASVDNFLGDLVVRRGLFDFATVVDESNNTPDRIDRNELWVDVALQPVKAAEFIIVPIRIVATGTEI</sequence>
<feature type="non-terminal residue" evidence="3">
    <location>
        <position position="1"/>
    </location>
</feature>
<proteinExistence type="inferred from homology"/>
<dbReference type="AlphaFoldDB" id="A0A0F9KEX1"/>
<feature type="domain" description="Tail sheath protein C-terminal" evidence="2">
    <location>
        <begin position="825"/>
        <end position="919"/>
    </location>
</feature>
<name>A0A0F9KEX1_9ZZZZ</name>
<accession>A0A0F9KEX1</accession>
<dbReference type="EMBL" id="LAZR01013715">
    <property type="protein sequence ID" value="KKM20678.1"/>
    <property type="molecule type" value="Genomic_DNA"/>
</dbReference>
<dbReference type="InterPro" id="IPR020287">
    <property type="entry name" value="Tail_sheath_C"/>
</dbReference>
<gene>
    <name evidence="3" type="ORF">LCGC14_1643070</name>
</gene>
<dbReference type="InterPro" id="IPR052042">
    <property type="entry name" value="Tail_sheath_structural"/>
</dbReference>
<protein>
    <recommendedName>
        <fullName evidence="2">Tail sheath protein C-terminal domain-containing protein</fullName>
    </recommendedName>
</protein>
<organism evidence="3">
    <name type="scientific">marine sediment metagenome</name>
    <dbReference type="NCBI Taxonomy" id="412755"/>
    <lineage>
        <taxon>unclassified sequences</taxon>
        <taxon>metagenomes</taxon>
        <taxon>ecological metagenomes</taxon>
    </lineage>
</organism>
<dbReference type="Gene3D" id="3.40.50.11780">
    <property type="match status" value="1"/>
</dbReference>
<comment type="caution">
    <text evidence="3">The sequence shown here is derived from an EMBL/GenBank/DDBJ whole genome shotgun (WGS) entry which is preliminary data.</text>
</comment>